<evidence type="ECO:0000256" key="3">
    <source>
        <dbReference type="ARBA" id="ARBA00023163"/>
    </source>
</evidence>
<keyword evidence="3" id="KW-0804">Transcription</keyword>
<dbReference type="PANTHER" id="PTHR42756:SF1">
    <property type="entry name" value="TRANSCRIPTIONAL REPRESSOR OF EMRAB OPERON"/>
    <property type="match status" value="1"/>
</dbReference>
<keyword evidence="8" id="KW-1185">Reference proteome</keyword>
<keyword evidence="1" id="KW-0805">Transcription regulation</keyword>
<dbReference type="SUPFAM" id="SSF46785">
    <property type="entry name" value="Winged helix' DNA-binding domain"/>
    <property type="match status" value="1"/>
</dbReference>
<proteinExistence type="predicted"/>
<evidence type="ECO:0000313" key="7">
    <source>
        <dbReference type="Proteomes" id="UP000294613"/>
    </source>
</evidence>
<dbReference type="AlphaFoldDB" id="A0A4R3JPQ5"/>
<keyword evidence="2" id="KW-0238">DNA-binding</keyword>
<dbReference type="InterPro" id="IPR000835">
    <property type="entry name" value="HTH_MarR-typ"/>
</dbReference>
<evidence type="ECO:0000259" key="4">
    <source>
        <dbReference type="PROSITE" id="PS50995"/>
    </source>
</evidence>
<name>A0A4R3JPQ5_9FIRM</name>
<reference evidence="5 8" key="1">
    <citation type="journal article" date="2018" name="Int. J. Syst. Evol. Microbiol.">
        <title>Draft Genome Sequence of Faecalimonas umbilicata JCM 30896T, an Acetate-Producing Bacterium Isolated from Human Feces.</title>
        <authorList>
            <person name="Sakamoto M."/>
            <person name="Ikeyama N."/>
            <person name="Yuki M."/>
            <person name="Ohkuma M."/>
        </authorList>
    </citation>
    <scope>NUCLEOTIDE SEQUENCE [LARGE SCALE GENOMIC DNA]</scope>
    <source>
        <strain evidence="5 8">EGH7</strain>
    </source>
</reference>
<dbReference type="GO" id="GO:0003677">
    <property type="term" value="F:DNA binding"/>
    <property type="evidence" value="ECO:0007669"/>
    <property type="project" value="UniProtKB-KW"/>
</dbReference>
<dbReference type="SMART" id="SM00347">
    <property type="entry name" value="HTH_MARR"/>
    <property type="match status" value="1"/>
</dbReference>
<dbReference type="GO" id="GO:0003700">
    <property type="term" value="F:DNA-binding transcription factor activity"/>
    <property type="evidence" value="ECO:0007669"/>
    <property type="project" value="InterPro"/>
</dbReference>
<evidence type="ECO:0000313" key="8">
    <source>
        <dbReference type="Proteomes" id="UP000702954"/>
    </source>
</evidence>
<evidence type="ECO:0000313" key="5">
    <source>
        <dbReference type="EMBL" id="GBU05050.1"/>
    </source>
</evidence>
<dbReference type="PANTHER" id="PTHR42756">
    <property type="entry name" value="TRANSCRIPTIONAL REGULATOR, MARR"/>
    <property type="match status" value="1"/>
</dbReference>
<dbReference type="InterPro" id="IPR036388">
    <property type="entry name" value="WH-like_DNA-bd_sf"/>
</dbReference>
<dbReference type="InterPro" id="IPR036390">
    <property type="entry name" value="WH_DNA-bd_sf"/>
</dbReference>
<sequence>MGESTQLLMCHVMHLYLQRSICLFKELDIHPGQAGLLWALNCKDQDHRGMAQKELAKHIGVKPPSITVMLKKLEAEAYIEKKQDENDQRIMRIFLTEKGKNIAAKMETVMEQLEQEAFANMNEQEVMLFRRLLLQMRDNLKSAGRKED</sequence>
<reference evidence="6 7" key="2">
    <citation type="submission" date="2019-03" db="EMBL/GenBank/DDBJ databases">
        <title>Genomic Encyclopedia of Type Strains, Phase IV (KMG-IV): sequencing the most valuable type-strain genomes for metagenomic binning, comparative biology and taxonomic classification.</title>
        <authorList>
            <person name="Goeker M."/>
        </authorList>
    </citation>
    <scope>NUCLEOTIDE SEQUENCE [LARGE SCALE GENOMIC DNA]</scope>
    <source>
        <strain evidence="6 7">DSM 103426</strain>
    </source>
</reference>
<organism evidence="6 7">
    <name type="scientific">Faecalimonas umbilicata</name>
    <dbReference type="NCBI Taxonomy" id="1912855"/>
    <lineage>
        <taxon>Bacteria</taxon>
        <taxon>Bacillati</taxon>
        <taxon>Bacillota</taxon>
        <taxon>Clostridia</taxon>
        <taxon>Lachnospirales</taxon>
        <taxon>Lachnospiraceae</taxon>
        <taxon>Faecalimonas</taxon>
    </lineage>
</organism>
<protein>
    <submittedName>
        <fullName evidence="6">MarR family transcriptional regulator</fullName>
    </submittedName>
</protein>
<dbReference type="PRINTS" id="PR00598">
    <property type="entry name" value="HTHMARR"/>
</dbReference>
<evidence type="ECO:0000313" key="6">
    <source>
        <dbReference type="EMBL" id="TCS68725.1"/>
    </source>
</evidence>
<dbReference type="RefSeq" id="WP_008976563.1">
    <property type="nucleotide sequence ID" value="NZ_AP031411.1"/>
</dbReference>
<dbReference type="EMBL" id="SLZV01000007">
    <property type="protein sequence ID" value="TCS68725.1"/>
    <property type="molecule type" value="Genomic_DNA"/>
</dbReference>
<dbReference type="PROSITE" id="PS50995">
    <property type="entry name" value="HTH_MARR_2"/>
    <property type="match status" value="1"/>
</dbReference>
<dbReference type="Pfam" id="PF01047">
    <property type="entry name" value="MarR"/>
    <property type="match status" value="1"/>
</dbReference>
<dbReference type="EMBL" id="BHEO01000008">
    <property type="protein sequence ID" value="GBU05050.1"/>
    <property type="molecule type" value="Genomic_DNA"/>
</dbReference>
<evidence type="ECO:0000256" key="1">
    <source>
        <dbReference type="ARBA" id="ARBA00023015"/>
    </source>
</evidence>
<dbReference type="GeneID" id="97506239"/>
<comment type="caution">
    <text evidence="6">The sequence shown here is derived from an EMBL/GenBank/DDBJ whole genome shotgun (WGS) entry which is preliminary data.</text>
</comment>
<dbReference type="Proteomes" id="UP000702954">
    <property type="component" value="Unassembled WGS sequence"/>
</dbReference>
<gene>
    <name evidence="6" type="ORF">EDD74_107116</name>
    <name evidence="5" type="ORF">FAEUMB_15910</name>
</gene>
<evidence type="ECO:0000256" key="2">
    <source>
        <dbReference type="ARBA" id="ARBA00023125"/>
    </source>
</evidence>
<dbReference type="Proteomes" id="UP000294613">
    <property type="component" value="Unassembled WGS sequence"/>
</dbReference>
<dbReference type="Gene3D" id="1.10.10.10">
    <property type="entry name" value="Winged helix-like DNA-binding domain superfamily/Winged helix DNA-binding domain"/>
    <property type="match status" value="1"/>
</dbReference>
<accession>A0A4R3JPQ5</accession>
<feature type="domain" description="HTH marR-type" evidence="4">
    <location>
        <begin position="1"/>
        <end position="138"/>
    </location>
</feature>